<keyword evidence="3" id="KW-0720">Serine protease</keyword>
<keyword evidence="4" id="KW-1015">Disulfide bond</keyword>
<dbReference type="OrthoDB" id="7455534at2759"/>
<keyword evidence="6" id="KW-1185">Reference proteome</keyword>
<evidence type="ECO:0000313" key="7">
    <source>
        <dbReference type="RefSeq" id="XP_026725972.1"/>
    </source>
</evidence>
<dbReference type="Proteomes" id="UP000322000">
    <property type="component" value="Chromosome 4"/>
</dbReference>
<dbReference type="KEGG" id="tnl:113492622"/>
<dbReference type="Gene3D" id="2.40.10.10">
    <property type="entry name" value="Trypsin-like serine proteases"/>
    <property type="match status" value="1"/>
</dbReference>
<dbReference type="InterPro" id="IPR001254">
    <property type="entry name" value="Trypsin_dom"/>
</dbReference>
<evidence type="ECO:0000256" key="2">
    <source>
        <dbReference type="ARBA" id="ARBA00022801"/>
    </source>
</evidence>
<dbReference type="SUPFAM" id="SSF50494">
    <property type="entry name" value="Trypsin-like serine proteases"/>
    <property type="match status" value="1"/>
</dbReference>
<evidence type="ECO:0000256" key="1">
    <source>
        <dbReference type="ARBA" id="ARBA00022670"/>
    </source>
</evidence>
<dbReference type="RefSeq" id="XP_026725972.1">
    <property type="nucleotide sequence ID" value="XM_026870171.1"/>
</dbReference>
<dbReference type="PANTHER" id="PTHR24276:SF98">
    <property type="entry name" value="FI18310P1-RELATED"/>
    <property type="match status" value="1"/>
</dbReference>
<dbReference type="GO" id="GO:0006508">
    <property type="term" value="P:proteolysis"/>
    <property type="evidence" value="ECO:0007669"/>
    <property type="project" value="UniProtKB-KW"/>
</dbReference>
<feature type="domain" description="Peptidase S1" evidence="5">
    <location>
        <begin position="25"/>
        <end position="262"/>
    </location>
</feature>
<proteinExistence type="predicted"/>
<dbReference type="PROSITE" id="PS50240">
    <property type="entry name" value="TRYPSIN_DOM"/>
    <property type="match status" value="1"/>
</dbReference>
<protein>
    <submittedName>
        <fullName evidence="7">Uncharacterized protein LOC113492622</fullName>
    </submittedName>
</protein>
<dbReference type="InParanoid" id="A0A7E5VCG6"/>
<dbReference type="GO" id="GO:0004252">
    <property type="term" value="F:serine-type endopeptidase activity"/>
    <property type="evidence" value="ECO:0007669"/>
    <property type="project" value="InterPro"/>
</dbReference>
<evidence type="ECO:0000256" key="3">
    <source>
        <dbReference type="ARBA" id="ARBA00022825"/>
    </source>
</evidence>
<accession>A0A7E5VCG6</accession>
<keyword evidence="2" id="KW-0378">Hydrolase</keyword>
<evidence type="ECO:0000256" key="4">
    <source>
        <dbReference type="ARBA" id="ARBA00023157"/>
    </source>
</evidence>
<keyword evidence="1" id="KW-0645">Protease</keyword>
<dbReference type="GeneID" id="113492622"/>
<dbReference type="Pfam" id="PF00089">
    <property type="entry name" value="Trypsin"/>
    <property type="match status" value="1"/>
</dbReference>
<dbReference type="InterPro" id="IPR043504">
    <property type="entry name" value="Peptidase_S1_PA_chymotrypsin"/>
</dbReference>
<evidence type="ECO:0000313" key="6">
    <source>
        <dbReference type="Proteomes" id="UP000322000"/>
    </source>
</evidence>
<gene>
    <name evidence="7" type="primary">LOC113492622</name>
</gene>
<dbReference type="InterPro" id="IPR050430">
    <property type="entry name" value="Peptidase_S1"/>
</dbReference>
<organism evidence="6 7">
    <name type="scientific">Trichoplusia ni</name>
    <name type="common">Cabbage looper</name>
    <dbReference type="NCBI Taxonomy" id="7111"/>
    <lineage>
        <taxon>Eukaryota</taxon>
        <taxon>Metazoa</taxon>
        <taxon>Ecdysozoa</taxon>
        <taxon>Arthropoda</taxon>
        <taxon>Hexapoda</taxon>
        <taxon>Insecta</taxon>
        <taxon>Pterygota</taxon>
        <taxon>Neoptera</taxon>
        <taxon>Endopterygota</taxon>
        <taxon>Lepidoptera</taxon>
        <taxon>Glossata</taxon>
        <taxon>Ditrysia</taxon>
        <taxon>Noctuoidea</taxon>
        <taxon>Noctuidae</taxon>
        <taxon>Plusiinae</taxon>
        <taxon>Trichoplusia</taxon>
    </lineage>
</organism>
<dbReference type="PANTHER" id="PTHR24276">
    <property type="entry name" value="POLYSERASE-RELATED"/>
    <property type="match status" value="1"/>
</dbReference>
<reference evidence="7" key="1">
    <citation type="submission" date="2025-08" db="UniProtKB">
        <authorList>
            <consortium name="RefSeq"/>
        </authorList>
    </citation>
    <scope>IDENTIFICATION</scope>
</reference>
<dbReference type="SMART" id="SM00020">
    <property type="entry name" value="Tryp_SPc"/>
    <property type="match status" value="1"/>
</dbReference>
<name>A0A7E5VCG6_TRINI</name>
<dbReference type="AlphaFoldDB" id="A0A7E5VCG6"/>
<dbReference type="InterPro" id="IPR009003">
    <property type="entry name" value="Peptidase_S1_PA"/>
</dbReference>
<evidence type="ECO:0000259" key="5">
    <source>
        <dbReference type="PROSITE" id="PS50240"/>
    </source>
</evidence>
<sequence>MVLTWLHIIKVFLIIIYIQSVLVKLTTSSNPQDWRVIEALAEEHPYVVALLSSTKDYICTGSIISKKSILTSGSCVSYEPKYVVISAAMYNKKINNELVFDVAYTKLHGDYIFDLKTTDPNVTRMHSNIGLVFVSRPVLELFVNAADIGNYYASELKEKRLVAVGYGRLGTTDTVALQQQAYHQTPCTNPKWYYCVCGIEYSTYTKTYTYEFGIGAPVLFGSELVGITATPCGTLSMKNLGIKYNIFTVIGPYLPWIDKSQTNSTIVIKMRTNSNGVERLTMNEHFIILLVISKALG</sequence>